<comment type="similarity">
    <text evidence="1">Belongs to the HipA Ser/Thr kinase family.</text>
</comment>
<name>A0A0A6NZL5_9GAMM</name>
<dbReference type="AlphaFoldDB" id="A0A0A6NZL5"/>
<gene>
    <name evidence="5" type="ORF">PN36_23890</name>
</gene>
<accession>A0A0A6NZL5</accession>
<dbReference type="GO" id="GO:0005829">
    <property type="term" value="C:cytosol"/>
    <property type="evidence" value="ECO:0007669"/>
    <property type="project" value="TreeGrafter"/>
</dbReference>
<keyword evidence="3 5" id="KW-0418">Kinase</keyword>
<dbReference type="InterPro" id="IPR052028">
    <property type="entry name" value="HipA_Ser/Thr_kinase"/>
</dbReference>
<dbReference type="EMBL" id="JSZA02000120">
    <property type="protein sequence ID" value="KHD04120.2"/>
    <property type="molecule type" value="Genomic_DNA"/>
</dbReference>
<evidence type="ECO:0000313" key="6">
    <source>
        <dbReference type="Proteomes" id="UP000030428"/>
    </source>
</evidence>
<feature type="domain" description="HipA-like C-terminal" evidence="4">
    <location>
        <begin position="155"/>
        <end position="372"/>
    </location>
</feature>
<evidence type="ECO:0000259" key="4">
    <source>
        <dbReference type="Pfam" id="PF07804"/>
    </source>
</evidence>
<organism evidence="5 6">
    <name type="scientific">Candidatus Thiomargarita nelsonii</name>
    <dbReference type="NCBI Taxonomy" id="1003181"/>
    <lineage>
        <taxon>Bacteria</taxon>
        <taxon>Pseudomonadati</taxon>
        <taxon>Pseudomonadota</taxon>
        <taxon>Gammaproteobacteria</taxon>
        <taxon>Thiotrichales</taxon>
        <taxon>Thiotrichaceae</taxon>
        <taxon>Thiomargarita</taxon>
    </lineage>
</organism>
<evidence type="ECO:0000256" key="1">
    <source>
        <dbReference type="ARBA" id="ARBA00010164"/>
    </source>
</evidence>
<keyword evidence="6" id="KW-1185">Reference proteome</keyword>
<dbReference type="Gene3D" id="1.10.1070.20">
    <property type="match status" value="1"/>
</dbReference>
<dbReference type="Pfam" id="PF07804">
    <property type="entry name" value="HipA_C"/>
    <property type="match status" value="1"/>
</dbReference>
<comment type="caution">
    <text evidence="5">The sequence shown here is derived from an EMBL/GenBank/DDBJ whole genome shotgun (WGS) entry which is preliminary data.</text>
</comment>
<reference evidence="5 6" key="1">
    <citation type="journal article" date="2016" name="Front. Microbiol.">
        <title>Single-Cell (Meta-)Genomics of a Dimorphic Candidatus Thiomargarita nelsonii Reveals Genomic Plasticity.</title>
        <authorList>
            <person name="Flood B.E."/>
            <person name="Fliss P."/>
            <person name="Jones D.S."/>
            <person name="Dick G.J."/>
            <person name="Jain S."/>
            <person name="Kaster A.K."/>
            <person name="Winkel M."/>
            <person name="Mussmann M."/>
            <person name="Bailey J."/>
        </authorList>
    </citation>
    <scope>NUCLEOTIDE SEQUENCE [LARGE SCALE GENOMIC DNA]</scope>
    <source>
        <strain evidence="5">Hydrate Ridge</strain>
    </source>
</reference>
<dbReference type="GO" id="GO:0004674">
    <property type="term" value="F:protein serine/threonine kinase activity"/>
    <property type="evidence" value="ECO:0007669"/>
    <property type="project" value="TreeGrafter"/>
</dbReference>
<dbReference type="PANTHER" id="PTHR37419">
    <property type="entry name" value="SERINE/THREONINE-PROTEIN KINASE TOXIN HIPA"/>
    <property type="match status" value="1"/>
</dbReference>
<protein>
    <submittedName>
        <fullName evidence="5">Phosphatidylinositol kinase</fullName>
    </submittedName>
</protein>
<evidence type="ECO:0000256" key="2">
    <source>
        <dbReference type="ARBA" id="ARBA00022679"/>
    </source>
</evidence>
<keyword evidence="2" id="KW-0808">Transferase</keyword>
<proteinExistence type="inferred from homology"/>
<evidence type="ECO:0000256" key="3">
    <source>
        <dbReference type="ARBA" id="ARBA00022777"/>
    </source>
</evidence>
<dbReference type="PANTHER" id="PTHR37419:SF8">
    <property type="entry name" value="TOXIN YJJJ"/>
    <property type="match status" value="1"/>
</dbReference>
<dbReference type="Proteomes" id="UP000030428">
    <property type="component" value="Unassembled WGS sequence"/>
</dbReference>
<evidence type="ECO:0000313" key="5">
    <source>
        <dbReference type="EMBL" id="KHD04120.2"/>
    </source>
</evidence>
<dbReference type="InterPro" id="IPR012893">
    <property type="entry name" value="HipA-like_C"/>
</dbReference>
<sequence length="404" mass="46161">MTSKAFVWIWLPQTPEPVVAGQISLIQGKYHFVYGRTYLERQHSISLSPIELPLQRGTFEPEGLNEIHSCLRDAAPDAWGRRLLDYKYPNLSELDYLLLSSSNRIGALDFQQSGTHYKARESTPPQLQDLLQAAQLIEARKPLPPELDQALLHGTSVGGARPKALMTDNRKQYIAKFSSSTDHYDIVKAEYVAMKLAKMAGINVAQVRLEHTLGKDVLLVERFDRIAHHDFFERRIMLSGLSLLKLNEMEARYASYPQLAKLIRHQFKKPIKSLHEIYKRIIFNILIGNTDDHARNHAAFWDGTALSLTPAYDICPQNRTGREATQAMNLEGKQGNHSTLANALSVCHIYRLEEWQAKEIINIIISVINDHWQTVCHEANLSQIERDRLWKNAVLNPYCFEGWG</sequence>